<dbReference type="Proteomes" id="UP001108027">
    <property type="component" value="Unassembled WGS sequence"/>
</dbReference>
<evidence type="ECO:0000313" key="3">
    <source>
        <dbReference type="Proteomes" id="UP001108027"/>
    </source>
</evidence>
<feature type="domain" description="DUF2383" evidence="1">
    <location>
        <begin position="6"/>
        <end position="115"/>
    </location>
</feature>
<dbReference type="RefSeq" id="WP_228232858.1">
    <property type="nucleotide sequence ID" value="NZ_ARXL01000001.1"/>
</dbReference>
<dbReference type="EMBL" id="JAJGNA010000002">
    <property type="protein sequence ID" value="MCC4307573.1"/>
    <property type="molecule type" value="Genomic_DNA"/>
</dbReference>
<proteinExistence type="predicted"/>
<dbReference type="Gene3D" id="1.20.1260.10">
    <property type="match status" value="1"/>
</dbReference>
<dbReference type="InterPro" id="IPR012347">
    <property type="entry name" value="Ferritin-like"/>
</dbReference>
<dbReference type="Pfam" id="PF09537">
    <property type="entry name" value="DUF2383"/>
    <property type="match status" value="1"/>
</dbReference>
<dbReference type="InterPro" id="IPR016920">
    <property type="entry name" value="UCP029477"/>
</dbReference>
<evidence type="ECO:0000313" key="2">
    <source>
        <dbReference type="EMBL" id="MCC4307573.1"/>
    </source>
</evidence>
<organism evidence="2 3">
    <name type="scientific">Alloalcanivorax marinus</name>
    <dbReference type="NCBI Taxonomy" id="1177169"/>
    <lineage>
        <taxon>Bacteria</taxon>
        <taxon>Pseudomonadati</taxon>
        <taxon>Pseudomonadota</taxon>
        <taxon>Gammaproteobacteria</taxon>
        <taxon>Oceanospirillales</taxon>
        <taxon>Alcanivoracaceae</taxon>
        <taxon>Alloalcanivorax</taxon>
    </lineage>
</organism>
<name>A0A9Q3UM73_9GAMM</name>
<dbReference type="NCBIfam" id="TIGR02284">
    <property type="entry name" value="PA2169 family four-helix-bundle protein"/>
    <property type="match status" value="1"/>
</dbReference>
<dbReference type="AlphaFoldDB" id="A0A9Q3UM73"/>
<gene>
    <name evidence="2" type="ORF">LL252_03225</name>
</gene>
<dbReference type="InterPro" id="IPR011971">
    <property type="entry name" value="CHP02284"/>
</dbReference>
<comment type="caution">
    <text evidence="2">The sequence shown here is derived from an EMBL/GenBank/DDBJ whole genome shotgun (WGS) entry which is preliminary data.</text>
</comment>
<dbReference type="PIRSF" id="PIRSF029477">
    <property type="entry name" value="UCP029477"/>
    <property type="match status" value="1"/>
</dbReference>
<dbReference type="InterPro" id="IPR019052">
    <property type="entry name" value="DUF2383"/>
</dbReference>
<protein>
    <submittedName>
        <fullName evidence="2">PA2169 family four-helix-bundle protein</fullName>
    </submittedName>
</protein>
<sequence length="151" mass="17622">MNRDKTAKLLNRLIETCRDGEAGFQRSARILRDAKWRLVCEEFEQSCARGARDLTQKVYAQGGRPPRGGSARGALHRRWLSVKAGLSEKTDQAVLELCERDEQRAKREYQRALRENLPPQVRDLVERQYRVLLDHHQKVRAMRDAERVRTV</sequence>
<accession>A0A9Q3UM73</accession>
<keyword evidence="3" id="KW-1185">Reference proteome</keyword>
<reference evidence="2" key="1">
    <citation type="submission" date="2021-10" db="EMBL/GenBank/DDBJ databases">
        <title>The diversity and Nitrogen Metabolism of Culturable Nitrate-Utilizing Bacteria Within the Oxygen Minimum Zone of the Changjiang (Yangtze River)Estuary.</title>
        <authorList>
            <person name="Zhang D."/>
            <person name="Zheng J."/>
            <person name="Liu S."/>
            <person name="He W."/>
        </authorList>
    </citation>
    <scope>NUCLEOTIDE SEQUENCE</scope>
    <source>
        <strain evidence="2">FXH-223</strain>
    </source>
</reference>
<evidence type="ECO:0000259" key="1">
    <source>
        <dbReference type="Pfam" id="PF09537"/>
    </source>
</evidence>